<reference evidence="6" key="1">
    <citation type="submission" date="2021-02" db="EMBL/GenBank/DDBJ databases">
        <authorList>
            <person name="Nowell W R."/>
        </authorList>
    </citation>
    <scope>NUCLEOTIDE SEQUENCE</scope>
</reference>
<evidence type="ECO:0000256" key="1">
    <source>
        <dbReference type="ARBA" id="ARBA00001231"/>
    </source>
</evidence>
<evidence type="ECO:0000256" key="3">
    <source>
        <dbReference type="ARBA" id="ARBA00012663"/>
    </source>
</evidence>
<comment type="catalytic activity">
    <reaction evidence="1">
        <text>Hydrolysis of terminal non-reducing N-acetyl-D-hexosamine residues in N-acetyl-beta-D-hexosaminides.</text>
        <dbReference type="EC" id="3.2.1.52"/>
    </reaction>
</comment>
<protein>
    <recommendedName>
        <fullName evidence="3">beta-N-acetylhexosaminidase</fullName>
        <ecNumber evidence="3">3.2.1.52</ecNumber>
    </recommendedName>
</protein>
<dbReference type="EC" id="3.2.1.52" evidence="3"/>
<accession>A0A815Q4U1</accession>
<dbReference type="Pfam" id="PF00728">
    <property type="entry name" value="Glyco_hydro_20"/>
    <property type="match status" value="1"/>
</dbReference>
<comment type="similarity">
    <text evidence="2">Belongs to the glycosyl hydrolase 20 family.</text>
</comment>
<dbReference type="GO" id="GO:0016020">
    <property type="term" value="C:membrane"/>
    <property type="evidence" value="ECO:0007669"/>
    <property type="project" value="TreeGrafter"/>
</dbReference>
<dbReference type="PANTHER" id="PTHR22600:SF21">
    <property type="entry name" value="BETA-HEXOSAMINIDASE A"/>
    <property type="match status" value="1"/>
</dbReference>
<dbReference type="InterPro" id="IPR017853">
    <property type="entry name" value="GH"/>
</dbReference>
<sequence>MQEKQQQIKLPSAWKPDEWICHHSSSRQSTRLDDYFHRQSKMKSPMTTRNIDTPLSPKRISTARLRRQIENLSLKSTEYRMSGRKSKVKRLTDTTTPISYRSFLTYASRHGLTPPIHIPKMSKQSLKRWLDARDAYLGHNYPYIMERFKRRHRQRIKSTNETYRTIDYDEAISMFSIDPDRYSNSKLILSGKQRRLSQKDSPLKRISHSEINLRRSGGGEACVWAEFVDSTNLLTTLWPRASAVAERLWSAASVNKSEDAQFRLDVHRCRLLRRGIPAQTILPGYCGNYELGMARSMIDDPAFNYQDSTWIDVITPLPSATAASINVFTSMSLLLIMKITCFMISFRY</sequence>
<proteinExistence type="inferred from homology"/>
<organism evidence="6 7">
    <name type="scientific">Adineta steineri</name>
    <dbReference type="NCBI Taxonomy" id="433720"/>
    <lineage>
        <taxon>Eukaryota</taxon>
        <taxon>Metazoa</taxon>
        <taxon>Spiralia</taxon>
        <taxon>Gnathifera</taxon>
        <taxon>Rotifera</taxon>
        <taxon>Eurotatoria</taxon>
        <taxon>Bdelloidea</taxon>
        <taxon>Adinetida</taxon>
        <taxon>Adinetidae</taxon>
        <taxon>Adineta</taxon>
    </lineage>
</organism>
<evidence type="ECO:0000256" key="4">
    <source>
        <dbReference type="ARBA" id="ARBA00022801"/>
    </source>
</evidence>
<evidence type="ECO:0000256" key="2">
    <source>
        <dbReference type="ARBA" id="ARBA00006285"/>
    </source>
</evidence>
<dbReference type="InterPro" id="IPR015883">
    <property type="entry name" value="Glyco_hydro_20_cat"/>
</dbReference>
<dbReference type="GO" id="GO:0005975">
    <property type="term" value="P:carbohydrate metabolic process"/>
    <property type="evidence" value="ECO:0007669"/>
    <property type="project" value="InterPro"/>
</dbReference>
<evidence type="ECO:0000313" key="6">
    <source>
        <dbReference type="EMBL" id="CAF1458563.1"/>
    </source>
</evidence>
<dbReference type="AlphaFoldDB" id="A0A815Q4U1"/>
<dbReference type="Proteomes" id="UP000663860">
    <property type="component" value="Unassembled WGS sequence"/>
</dbReference>
<dbReference type="SUPFAM" id="SSF51445">
    <property type="entry name" value="(Trans)glycosidases"/>
    <property type="match status" value="1"/>
</dbReference>
<evidence type="ECO:0000259" key="5">
    <source>
        <dbReference type="Pfam" id="PF00728"/>
    </source>
</evidence>
<dbReference type="GO" id="GO:0030203">
    <property type="term" value="P:glycosaminoglycan metabolic process"/>
    <property type="evidence" value="ECO:0007669"/>
    <property type="project" value="TreeGrafter"/>
</dbReference>
<feature type="domain" description="Glycoside hydrolase family 20 catalytic" evidence="5">
    <location>
        <begin position="204"/>
        <end position="251"/>
    </location>
</feature>
<evidence type="ECO:0000313" key="7">
    <source>
        <dbReference type="Proteomes" id="UP000663860"/>
    </source>
</evidence>
<dbReference type="PRINTS" id="PR00738">
    <property type="entry name" value="GLHYDRLASE20"/>
</dbReference>
<dbReference type="PANTHER" id="PTHR22600">
    <property type="entry name" value="BETA-HEXOSAMINIDASE"/>
    <property type="match status" value="1"/>
</dbReference>
<dbReference type="EMBL" id="CAJNOE010001927">
    <property type="protein sequence ID" value="CAF1458563.1"/>
    <property type="molecule type" value="Genomic_DNA"/>
</dbReference>
<gene>
    <name evidence="6" type="ORF">IZO911_LOCUS42790</name>
</gene>
<comment type="caution">
    <text evidence="6">The sequence shown here is derived from an EMBL/GenBank/DDBJ whole genome shotgun (WGS) entry which is preliminary data.</text>
</comment>
<keyword evidence="4" id="KW-0378">Hydrolase</keyword>
<name>A0A815Q4U1_9BILA</name>
<dbReference type="InterPro" id="IPR025705">
    <property type="entry name" value="Beta_hexosaminidase_sua/sub"/>
</dbReference>
<dbReference type="Gene3D" id="3.20.20.80">
    <property type="entry name" value="Glycosidases"/>
    <property type="match status" value="1"/>
</dbReference>
<dbReference type="GO" id="GO:0004563">
    <property type="term" value="F:beta-N-acetylhexosaminidase activity"/>
    <property type="evidence" value="ECO:0007669"/>
    <property type="project" value="UniProtKB-EC"/>
</dbReference>